<sequence length="158" mass="17471">MTSRYWRLRAACGYALARYLFRWSWLLRQPRAWRWMEGQFARMAHLGDGGAQDFYGHVLLFRGQGLGAREEGLRLLRLAADQGQAKAAFQLGVQALKGDLAHAPDALEARRRWEQAAAAGHPLAAHKLAELLMQGAPGLPADASAAEHYAALARRLGL</sequence>
<organism evidence="1 2">
    <name type="scientific">Geopseudomonas guangdongensis</name>
    <dbReference type="NCBI Taxonomy" id="1245526"/>
    <lineage>
        <taxon>Bacteria</taxon>
        <taxon>Pseudomonadati</taxon>
        <taxon>Pseudomonadota</taxon>
        <taxon>Gammaproteobacteria</taxon>
        <taxon>Pseudomonadales</taxon>
        <taxon>Pseudomonadaceae</taxon>
        <taxon>Geopseudomonas</taxon>
    </lineage>
</organism>
<dbReference type="RefSeq" id="WP_090214440.1">
    <property type="nucleotide sequence ID" value="NZ_LT629780.1"/>
</dbReference>
<protein>
    <recommendedName>
        <fullName evidence="3">Sel1 repeat-containing protein</fullName>
    </recommendedName>
</protein>
<name>A0A1H2HD05_9GAMM</name>
<dbReference type="AlphaFoldDB" id="A0A1H2HD05"/>
<dbReference type="SUPFAM" id="SSF81901">
    <property type="entry name" value="HCP-like"/>
    <property type="match status" value="1"/>
</dbReference>
<keyword evidence="2" id="KW-1185">Reference proteome</keyword>
<reference evidence="2" key="1">
    <citation type="submission" date="2016-10" db="EMBL/GenBank/DDBJ databases">
        <authorList>
            <person name="Varghese N."/>
            <person name="Submissions S."/>
        </authorList>
    </citation>
    <scope>NUCLEOTIDE SEQUENCE [LARGE SCALE GENOMIC DNA]</scope>
    <source>
        <strain evidence="2">CCTCC 2012022</strain>
    </source>
</reference>
<dbReference type="InterPro" id="IPR006597">
    <property type="entry name" value="Sel1-like"/>
</dbReference>
<evidence type="ECO:0000313" key="2">
    <source>
        <dbReference type="Proteomes" id="UP000243063"/>
    </source>
</evidence>
<dbReference type="EMBL" id="LT629780">
    <property type="protein sequence ID" value="SDU29418.1"/>
    <property type="molecule type" value="Genomic_DNA"/>
</dbReference>
<proteinExistence type="predicted"/>
<dbReference type="Gene3D" id="1.25.40.10">
    <property type="entry name" value="Tetratricopeptide repeat domain"/>
    <property type="match status" value="1"/>
</dbReference>
<dbReference type="InterPro" id="IPR011990">
    <property type="entry name" value="TPR-like_helical_dom_sf"/>
</dbReference>
<dbReference type="STRING" id="1245526.SAMN05216580_2247"/>
<dbReference type="SMART" id="SM00671">
    <property type="entry name" value="SEL1"/>
    <property type="match status" value="2"/>
</dbReference>
<evidence type="ECO:0008006" key="3">
    <source>
        <dbReference type="Google" id="ProtNLM"/>
    </source>
</evidence>
<dbReference type="Proteomes" id="UP000243063">
    <property type="component" value="Chromosome I"/>
</dbReference>
<dbReference type="OrthoDB" id="7024154at2"/>
<gene>
    <name evidence="1" type="ORF">SAMN05216580_2247</name>
</gene>
<accession>A0A1H2HD05</accession>
<evidence type="ECO:0000313" key="1">
    <source>
        <dbReference type="EMBL" id="SDU29418.1"/>
    </source>
</evidence>